<dbReference type="Pfam" id="PF22574">
    <property type="entry name" value="SPMIP8"/>
    <property type="match status" value="1"/>
</dbReference>
<comment type="caution">
    <text evidence="1">The sequence shown here is derived from an EMBL/GenBank/DDBJ whole genome shotgun (WGS) entry which is preliminary data.</text>
</comment>
<organism evidence="1 2">
    <name type="scientific">Paramuricea clavata</name>
    <name type="common">Red gorgonian</name>
    <name type="synonym">Violescent sea-whip</name>
    <dbReference type="NCBI Taxonomy" id="317549"/>
    <lineage>
        <taxon>Eukaryota</taxon>
        <taxon>Metazoa</taxon>
        <taxon>Cnidaria</taxon>
        <taxon>Anthozoa</taxon>
        <taxon>Octocorallia</taxon>
        <taxon>Malacalcyonacea</taxon>
        <taxon>Plexauridae</taxon>
        <taxon>Paramuricea</taxon>
    </lineage>
</organism>
<dbReference type="AlphaFoldDB" id="A0A6S7GTS6"/>
<dbReference type="PANTHER" id="PTHR35348">
    <property type="entry name" value="TESTIS, PROSTATE AND PLACENTA-EXPRESSED PROTEIN"/>
    <property type="match status" value="1"/>
</dbReference>
<proteinExistence type="predicted"/>
<protein>
    <submittedName>
        <fullName evidence="1">Uncharacterized protein</fullName>
    </submittedName>
</protein>
<keyword evidence="2" id="KW-1185">Reference proteome</keyword>
<dbReference type="Proteomes" id="UP001152795">
    <property type="component" value="Unassembled WGS sequence"/>
</dbReference>
<gene>
    <name evidence="1" type="ORF">PACLA_8A071570</name>
</gene>
<accession>A0A6S7GTS6</accession>
<dbReference type="OrthoDB" id="9970246at2759"/>
<dbReference type="EMBL" id="CACRXK020001481">
    <property type="protein sequence ID" value="CAB3989397.1"/>
    <property type="molecule type" value="Genomic_DNA"/>
</dbReference>
<evidence type="ECO:0000313" key="2">
    <source>
        <dbReference type="Proteomes" id="UP001152795"/>
    </source>
</evidence>
<reference evidence="1" key="1">
    <citation type="submission" date="2020-04" db="EMBL/GenBank/DDBJ databases">
        <authorList>
            <person name="Alioto T."/>
            <person name="Alioto T."/>
            <person name="Gomez Garrido J."/>
        </authorList>
    </citation>
    <scope>NUCLEOTIDE SEQUENCE</scope>
    <source>
        <strain evidence="1">A484AB</strain>
    </source>
</reference>
<evidence type="ECO:0000313" key="1">
    <source>
        <dbReference type="EMBL" id="CAB3989397.1"/>
    </source>
</evidence>
<sequence>MSRFQNRAGHRWYGYDRQGDRYSRHSNVRPHGTDYSYVRPRRMLVAVKEGMLHPKPPTYRRLDMDDSLHKLPIEHCRTSTSRAVDDFRHAAVTLFKKTEEPLPEEFSVERRPATDYGRPLTTSIRQDSLTRQSQRPYTNAGFGEDLRRMHPDKLGELFPAFRREPDESSFSNRYKFQYIPPRVFPEQYSKVHFVDWTGIRPIPANTYSRYRDAHPMYSENISSRSWRP</sequence>
<name>A0A6S7GTS6_PARCT</name>
<dbReference type="PANTHER" id="PTHR35348:SF1">
    <property type="entry name" value="TESTIS, PROSTATE AND PLACENTA-EXPRESSED PROTEIN"/>
    <property type="match status" value="1"/>
</dbReference>
<dbReference type="InterPro" id="IPR034584">
    <property type="entry name" value="SPMIP8"/>
</dbReference>